<dbReference type="InterPro" id="IPR004721">
    <property type="entry name" value="DHOdimr"/>
</dbReference>
<comment type="function">
    <text evidence="1 10">Catalyzes the reversible cyclization of carbamoyl aspartate to dihydroorotate.</text>
</comment>
<dbReference type="PROSITE" id="PS00482">
    <property type="entry name" value="DIHYDROOROTASE_1"/>
    <property type="match status" value="1"/>
</dbReference>
<protein>
    <recommendedName>
        <fullName evidence="4 10">Dihydroorotase</fullName>
        <shortName evidence="10">DHOase</shortName>
        <ecNumber evidence="4 10">3.5.2.3</ecNumber>
    </recommendedName>
</protein>
<comment type="caution">
    <text evidence="13">The sequence shown here is derived from an EMBL/GenBank/DDBJ whole genome shotgun (WGS) entry which is preliminary data.</text>
</comment>
<evidence type="ECO:0000256" key="4">
    <source>
        <dbReference type="ARBA" id="ARBA00012860"/>
    </source>
</evidence>
<feature type="binding site" evidence="10">
    <location>
        <begin position="28"/>
        <end position="30"/>
    </location>
    <ligand>
        <name>substrate</name>
    </ligand>
</feature>
<evidence type="ECO:0000256" key="10">
    <source>
        <dbReference type="HAMAP-Rule" id="MF_00219"/>
    </source>
</evidence>
<evidence type="ECO:0000256" key="11">
    <source>
        <dbReference type="RuleBase" id="RU003440"/>
    </source>
</evidence>
<keyword evidence="5 10" id="KW-0479">Metal-binding</keyword>
<accession>A0A242MU81</accession>
<feature type="binding site" description="via carbamate group" evidence="10">
    <location>
        <position position="115"/>
    </location>
    <ligand>
        <name>Zn(2+)</name>
        <dbReference type="ChEBI" id="CHEBI:29105"/>
        <label>1</label>
    </ligand>
</feature>
<evidence type="ECO:0000313" key="14">
    <source>
        <dbReference type="Proteomes" id="UP000195221"/>
    </source>
</evidence>
<feature type="binding site" evidence="10">
    <location>
        <position position="267"/>
    </location>
    <ligand>
        <name>substrate</name>
    </ligand>
</feature>
<dbReference type="PIRSF" id="PIRSF001237">
    <property type="entry name" value="DHOdimr"/>
    <property type="match status" value="1"/>
</dbReference>
<dbReference type="FunFam" id="3.20.20.140:FF:000006">
    <property type="entry name" value="Dihydroorotase"/>
    <property type="match status" value="1"/>
</dbReference>
<feature type="binding site" evidence="10">
    <location>
        <position position="28"/>
    </location>
    <ligand>
        <name>Zn(2+)</name>
        <dbReference type="ChEBI" id="CHEBI:29105"/>
        <label>1</label>
    </ligand>
</feature>
<dbReference type="InterPro" id="IPR032466">
    <property type="entry name" value="Metal_Hydrolase"/>
</dbReference>
<evidence type="ECO:0000256" key="7">
    <source>
        <dbReference type="ARBA" id="ARBA00022833"/>
    </source>
</evidence>
<evidence type="ECO:0000256" key="3">
    <source>
        <dbReference type="ARBA" id="ARBA00005631"/>
    </source>
</evidence>
<evidence type="ECO:0000256" key="5">
    <source>
        <dbReference type="ARBA" id="ARBA00022723"/>
    </source>
</evidence>
<feature type="binding site" evidence="10">
    <location>
        <position position="26"/>
    </location>
    <ligand>
        <name>Zn(2+)</name>
        <dbReference type="ChEBI" id="CHEBI:29105"/>
        <label>1</label>
    </ligand>
</feature>
<feature type="binding site" description="via carbamate group" evidence="10">
    <location>
        <position position="115"/>
    </location>
    <ligand>
        <name>Zn(2+)</name>
        <dbReference type="ChEBI" id="CHEBI:29105"/>
        <label>2</label>
    </ligand>
</feature>
<dbReference type="GO" id="GO:0004151">
    <property type="term" value="F:dihydroorotase activity"/>
    <property type="evidence" value="ECO:0007669"/>
    <property type="project" value="UniProtKB-UniRule"/>
</dbReference>
<dbReference type="Gene3D" id="3.20.20.140">
    <property type="entry name" value="Metal-dependent hydrolases"/>
    <property type="match status" value="1"/>
</dbReference>
<dbReference type="EMBL" id="NBTZ01000058">
    <property type="protein sequence ID" value="OTP74820.1"/>
    <property type="molecule type" value="Genomic_DNA"/>
</dbReference>
<keyword evidence="8 10" id="KW-0665">Pyrimidine biosynthesis</keyword>
<keyword evidence="7 10" id="KW-0862">Zinc</keyword>
<feature type="binding site" evidence="10">
    <location>
        <position position="152"/>
    </location>
    <ligand>
        <name>substrate</name>
    </ligand>
</feature>
<dbReference type="HAMAP" id="MF_00219">
    <property type="entry name" value="PyrC_classII"/>
    <property type="match status" value="1"/>
</dbReference>
<evidence type="ECO:0000256" key="6">
    <source>
        <dbReference type="ARBA" id="ARBA00022801"/>
    </source>
</evidence>
<comment type="catalytic activity">
    <reaction evidence="9 10 11">
        <text>(S)-dihydroorotate + H2O = N-carbamoyl-L-aspartate + H(+)</text>
        <dbReference type="Rhea" id="RHEA:24296"/>
        <dbReference type="ChEBI" id="CHEBI:15377"/>
        <dbReference type="ChEBI" id="CHEBI:15378"/>
        <dbReference type="ChEBI" id="CHEBI:30864"/>
        <dbReference type="ChEBI" id="CHEBI:32814"/>
        <dbReference type="EC" id="3.5.2.3"/>
    </reaction>
</comment>
<organism evidence="13 14">
    <name type="scientific">Caballeronia sordidicola</name>
    <name type="common">Burkholderia sordidicola</name>
    <dbReference type="NCBI Taxonomy" id="196367"/>
    <lineage>
        <taxon>Bacteria</taxon>
        <taxon>Pseudomonadati</taxon>
        <taxon>Pseudomonadota</taxon>
        <taxon>Betaproteobacteria</taxon>
        <taxon>Burkholderiales</taxon>
        <taxon>Burkholderiaceae</taxon>
        <taxon>Caballeronia</taxon>
    </lineage>
</organism>
<dbReference type="NCBIfam" id="TIGR00856">
    <property type="entry name" value="pyrC_dimer"/>
    <property type="match status" value="1"/>
</dbReference>
<comment type="subunit">
    <text evidence="10">Homodimer.</text>
</comment>
<keyword evidence="6 10" id="KW-0378">Hydrolase</keyword>
<dbReference type="Pfam" id="PF01979">
    <property type="entry name" value="Amidohydro_1"/>
    <property type="match status" value="1"/>
</dbReference>
<comment type="similarity">
    <text evidence="3 10 11">Belongs to the metallo-dependent hydrolases superfamily. DHOase family. Class II DHOase subfamily.</text>
</comment>
<feature type="active site" evidence="10">
    <location>
        <position position="263"/>
    </location>
</feature>
<dbReference type="InterPro" id="IPR002195">
    <property type="entry name" value="Dihydroorotase_CS"/>
</dbReference>
<proteinExistence type="inferred from homology"/>
<evidence type="ECO:0000259" key="12">
    <source>
        <dbReference type="Pfam" id="PF01979"/>
    </source>
</evidence>
<reference evidence="13 14" key="1">
    <citation type="submission" date="2017-03" db="EMBL/GenBank/DDBJ databases">
        <title>Genome analysis of strain PAMC 26577.</title>
        <authorList>
            <person name="Oh H.-M."/>
            <person name="Yang J.-A."/>
        </authorList>
    </citation>
    <scope>NUCLEOTIDE SEQUENCE [LARGE SCALE GENOMIC DNA]</scope>
    <source>
        <strain evidence="13 14">PAMC 26577</strain>
    </source>
</reference>
<feature type="binding site" evidence="10">
    <location>
        <position position="263"/>
    </location>
    <ligand>
        <name>Zn(2+)</name>
        <dbReference type="ChEBI" id="CHEBI:29105"/>
        <label>1</label>
    </ligand>
</feature>
<feature type="binding site" evidence="10">
    <location>
        <position position="190"/>
    </location>
    <ligand>
        <name>Zn(2+)</name>
        <dbReference type="ChEBI" id="CHEBI:29105"/>
        <label>2</label>
    </ligand>
</feature>
<feature type="modified residue" description="N6-carboxylysine" evidence="10">
    <location>
        <position position="115"/>
    </location>
</feature>
<gene>
    <name evidence="10" type="primary">pyrC</name>
    <name evidence="13" type="ORF">PAMC26577_14560</name>
</gene>
<sequence>MSASAPSAVSTVSVDSVTLARPDDWHLHVRDGAVLAAVLPHTARQFGRAIIMPNLRPPVTTTEMAAAYRGRILAALPKDGPGAKFEPLMTLYLTDNTPPDEIRRARESGFVHGVKLYPAGATTNSDAGVTSIAKCAKTLEAMQEHDLPLLVHGEVTDPAIDMFDREKVFIDRVMTPLRRDFPALKVVFEHITTKDAADYVRDADGPTGATLTAHHLLYNRNALFVGGIRPHYYCLPVLKRETHRVALLAAATSGNPRFFLGTDSAPHAKGLKEHACGCAGCYTALHALELYTQAFDQAGALDKLEGFASFHGADFYGLPRAAEQVTLRREEWTLPAEFMAGESEIVPLGGGESIGWRLV</sequence>
<dbReference type="Proteomes" id="UP000195221">
    <property type="component" value="Unassembled WGS sequence"/>
</dbReference>
<evidence type="ECO:0000256" key="2">
    <source>
        <dbReference type="ARBA" id="ARBA00004880"/>
    </source>
</evidence>
<dbReference type="PROSITE" id="PS00483">
    <property type="entry name" value="DIHYDROOROTASE_2"/>
    <property type="match status" value="1"/>
</dbReference>
<feature type="domain" description="Amidohydrolase-related" evidence="12">
    <location>
        <begin position="24"/>
        <end position="320"/>
    </location>
</feature>
<dbReference type="RefSeq" id="WP_075360594.1">
    <property type="nucleotide sequence ID" value="NZ_MSRG01000095.1"/>
</dbReference>
<evidence type="ECO:0000256" key="1">
    <source>
        <dbReference type="ARBA" id="ARBA00002368"/>
    </source>
</evidence>
<dbReference type="GO" id="GO:0044205">
    <property type="term" value="P:'de novo' UMP biosynthetic process"/>
    <property type="evidence" value="ECO:0007669"/>
    <property type="project" value="UniProtKB-UniRule"/>
</dbReference>
<dbReference type="AlphaFoldDB" id="A0A242MU81"/>
<dbReference type="PANTHER" id="PTHR43137:SF1">
    <property type="entry name" value="DIHYDROOROTASE"/>
    <property type="match status" value="1"/>
</dbReference>
<evidence type="ECO:0000313" key="13">
    <source>
        <dbReference type="EMBL" id="OTP74820.1"/>
    </source>
</evidence>
<dbReference type="EC" id="3.5.2.3" evidence="4 10"/>
<dbReference type="CDD" id="cd01294">
    <property type="entry name" value="DHOase"/>
    <property type="match status" value="1"/>
</dbReference>
<dbReference type="InterPro" id="IPR006680">
    <property type="entry name" value="Amidohydro-rel"/>
</dbReference>
<dbReference type="PANTHER" id="PTHR43137">
    <property type="entry name" value="DIHYDROOROTASE"/>
    <property type="match status" value="1"/>
</dbReference>
<comment type="cofactor">
    <cofactor evidence="10 11">
        <name>Zn(2+)</name>
        <dbReference type="ChEBI" id="CHEBI:29105"/>
    </cofactor>
    <text evidence="10 11">Binds 2 Zn(2+) ions per subunit.</text>
</comment>
<feature type="binding site" evidence="10">
    <location>
        <position position="235"/>
    </location>
    <ligand>
        <name>substrate</name>
    </ligand>
</feature>
<dbReference type="GO" id="GO:0005829">
    <property type="term" value="C:cytosol"/>
    <property type="evidence" value="ECO:0007669"/>
    <property type="project" value="TreeGrafter"/>
</dbReference>
<dbReference type="SUPFAM" id="SSF51556">
    <property type="entry name" value="Metallo-dependent hydrolases"/>
    <property type="match status" value="1"/>
</dbReference>
<name>A0A242MU81_CABSO</name>
<feature type="binding site" evidence="10">
    <location>
        <position position="279"/>
    </location>
    <ligand>
        <name>substrate</name>
    </ligand>
</feature>
<comment type="pathway">
    <text evidence="2 10 11">Pyrimidine metabolism; UMP biosynthesis via de novo pathway; (S)-dihydroorotate from bicarbonate: step 3/3.</text>
</comment>
<dbReference type="GO" id="GO:0008270">
    <property type="term" value="F:zinc ion binding"/>
    <property type="evidence" value="ECO:0007669"/>
    <property type="project" value="UniProtKB-UniRule"/>
</dbReference>
<evidence type="ECO:0000256" key="9">
    <source>
        <dbReference type="ARBA" id="ARBA00048492"/>
    </source>
</evidence>
<dbReference type="UniPathway" id="UPA00070">
    <property type="reaction ID" value="UER00117"/>
</dbReference>
<dbReference type="GO" id="GO:0006207">
    <property type="term" value="P:'de novo' pyrimidine nucleobase biosynthetic process"/>
    <property type="evidence" value="ECO:0007669"/>
    <property type="project" value="TreeGrafter"/>
</dbReference>
<evidence type="ECO:0000256" key="8">
    <source>
        <dbReference type="ARBA" id="ARBA00022975"/>
    </source>
</evidence>
<feature type="binding site" evidence="10">
    <location>
        <position position="152"/>
    </location>
    <ligand>
        <name>Zn(2+)</name>
        <dbReference type="ChEBI" id="CHEBI:29105"/>
        <label>2</label>
    </ligand>
</feature>
<feature type="binding site" evidence="10">
    <location>
        <position position="54"/>
    </location>
    <ligand>
        <name>substrate</name>
    </ligand>
</feature>